<gene>
    <name evidence="2" type="ORF">BW732_00805</name>
</gene>
<reference evidence="2 3" key="1">
    <citation type="journal article" date="2010" name="Int. J. Syst. Evol. Microbiol.">
        <title>Vagococcus penaei sp. nov., isolated from spoilage microbiota of cooked shrimp (Penaeus vannamei).</title>
        <authorList>
            <person name="Jaffres E."/>
            <person name="Prevost H."/>
            <person name="Rossero A."/>
            <person name="Joffraud J.J."/>
            <person name="Dousset X."/>
        </authorList>
    </citation>
    <scope>NUCLEOTIDE SEQUENCE [LARGE SCALE GENOMIC DNA]</scope>
    <source>
        <strain evidence="2 3">CD276</strain>
    </source>
</reference>
<sequence>MERQSRTRKHFRFPAYDDDEGVKLKTKKERDLFQDFLDDGFVHRTKFNLSSQESEIDPVEMTDEPDYFGSDRMESQKQVYSSPRTSRNIQAKTPFHEKHLTLPDKKIAQKNYTTGNKSNSLKSEQSNFSNRLVETDRLGKARYQNRGRSRQQFQSSYHLPGDDEGKIFKPKHIPASMIDDTYDTKLKSVENKQELMSELRKTADENQLRMAFDPDYLETATEPKNENKHQRLDKSLSGIMADENTSSAGHYFD</sequence>
<dbReference type="AlphaFoldDB" id="A0A1Q2D3G6"/>
<proteinExistence type="predicted"/>
<feature type="compositionally biased region" description="Polar residues" evidence="1">
    <location>
        <begin position="76"/>
        <end position="90"/>
    </location>
</feature>
<protein>
    <submittedName>
        <fullName evidence="2">Uncharacterized protein</fullName>
    </submittedName>
</protein>
<feature type="compositionally biased region" description="Acidic residues" evidence="1">
    <location>
        <begin position="54"/>
        <end position="66"/>
    </location>
</feature>
<keyword evidence="3" id="KW-1185">Reference proteome</keyword>
<evidence type="ECO:0000256" key="1">
    <source>
        <dbReference type="SAM" id="MobiDB-lite"/>
    </source>
</evidence>
<feature type="region of interest" description="Disordered" evidence="1">
    <location>
        <begin position="212"/>
        <end position="253"/>
    </location>
</feature>
<name>A0A1Q2D3G6_9ENTE</name>
<feature type="region of interest" description="Disordered" evidence="1">
    <location>
        <begin position="50"/>
        <end position="90"/>
    </location>
</feature>
<dbReference type="KEGG" id="vpi:BW732_00805"/>
<organism evidence="2 3">
    <name type="scientific">Vagococcus penaei</name>
    <dbReference type="NCBI Taxonomy" id="633807"/>
    <lineage>
        <taxon>Bacteria</taxon>
        <taxon>Bacillati</taxon>
        <taxon>Bacillota</taxon>
        <taxon>Bacilli</taxon>
        <taxon>Lactobacillales</taxon>
        <taxon>Enterococcaceae</taxon>
        <taxon>Vagococcus</taxon>
    </lineage>
</organism>
<dbReference type="Proteomes" id="UP000188246">
    <property type="component" value="Chromosome"/>
</dbReference>
<evidence type="ECO:0000313" key="2">
    <source>
        <dbReference type="EMBL" id="AQP52906.1"/>
    </source>
</evidence>
<feature type="compositionally biased region" description="Polar residues" evidence="1">
    <location>
        <begin position="110"/>
        <end position="132"/>
    </location>
</feature>
<feature type="region of interest" description="Disordered" evidence="1">
    <location>
        <begin position="106"/>
        <end position="169"/>
    </location>
</feature>
<evidence type="ECO:0000313" key="3">
    <source>
        <dbReference type="Proteomes" id="UP000188246"/>
    </source>
</evidence>
<feature type="compositionally biased region" description="Polar residues" evidence="1">
    <location>
        <begin position="243"/>
        <end position="253"/>
    </location>
</feature>
<dbReference type="STRING" id="633807.BW732_00805"/>
<accession>A0A1Q2D3G6</accession>
<feature type="compositionally biased region" description="Basic and acidic residues" evidence="1">
    <location>
        <begin position="221"/>
        <end position="234"/>
    </location>
</feature>
<dbReference type="EMBL" id="CP019609">
    <property type="protein sequence ID" value="AQP52906.1"/>
    <property type="molecule type" value="Genomic_DNA"/>
</dbReference>